<dbReference type="GO" id="GO:0032153">
    <property type="term" value="C:cell division site"/>
    <property type="evidence" value="ECO:0007669"/>
    <property type="project" value="UniProtKB-ARBA"/>
</dbReference>
<dbReference type="PANTHER" id="PTHR47102:SF2">
    <property type="entry name" value="PROTEIN BNI1"/>
    <property type="match status" value="1"/>
</dbReference>
<proteinExistence type="inferred from homology"/>
<dbReference type="Pfam" id="PF06371">
    <property type="entry name" value="Drf_GBD"/>
    <property type="match status" value="1"/>
</dbReference>
<dbReference type="AlphaFoldDB" id="A0A4P9XVU7"/>
<dbReference type="OrthoDB" id="1104827at2759"/>
<comment type="similarity">
    <text evidence="1">Belongs to the formin homology family. BNI1 subfamily.</text>
</comment>
<reference evidence="6" key="1">
    <citation type="journal article" date="2018" name="Nat. Microbiol.">
        <title>Leveraging single-cell genomics to expand the fungal tree of life.</title>
        <authorList>
            <person name="Ahrendt S.R."/>
            <person name="Quandt C.A."/>
            <person name="Ciobanu D."/>
            <person name="Clum A."/>
            <person name="Salamov A."/>
            <person name="Andreopoulos B."/>
            <person name="Cheng J.F."/>
            <person name="Woyke T."/>
            <person name="Pelin A."/>
            <person name="Henrissat B."/>
            <person name="Reynolds N.K."/>
            <person name="Benny G.L."/>
            <person name="Smith M.E."/>
            <person name="James T.Y."/>
            <person name="Grigoriev I.V."/>
        </authorList>
    </citation>
    <scope>NUCLEOTIDE SEQUENCE [LARGE SCALE GENOMIC DNA]</scope>
    <source>
        <strain evidence="6">RSA 1356</strain>
    </source>
</reference>
<name>A0A4P9XVU7_9FUNG</name>
<dbReference type="GO" id="GO:0003779">
    <property type="term" value="F:actin binding"/>
    <property type="evidence" value="ECO:0007669"/>
    <property type="project" value="InterPro"/>
</dbReference>
<dbReference type="GO" id="GO:1903475">
    <property type="term" value="P:mitotic actomyosin contractile ring assembly"/>
    <property type="evidence" value="ECO:0007669"/>
    <property type="project" value="TreeGrafter"/>
</dbReference>
<feature type="domain" description="GBD/FH3" evidence="4">
    <location>
        <begin position="30"/>
        <end position="423"/>
    </location>
</feature>
<dbReference type="InterPro" id="IPR011989">
    <property type="entry name" value="ARM-like"/>
</dbReference>
<dbReference type="GO" id="GO:0005938">
    <property type="term" value="C:cell cortex"/>
    <property type="evidence" value="ECO:0007669"/>
    <property type="project" value="UniProtKB-ARBA"/>
</dbReference>
<dbReference type="EMBL" id="KZ992453">
    <property type="protein sequence ID" value="RKP10414.1"/>
    <property type="molecule type" value="Genomic_DNA"/>
</dbReference>
<dbReference type="PANTHER" id="PTHR47102">
    <property type="entry name" value="PROTEIN BNI1"/>
    <property type="match status" value="1"/>
</dbReference>
<dbReference type="Gene3D" id="1.25.10.10">
    <property type="entry name" value="Leucine-rich Repeat Variant"/>
    <property type="match status" value="1"/>
</dbReference>
<dbReference type="InterPro" id="IPR010472">
    <property type="entry name" value="FH3_dom"/>
</dbReference>
<dbReference type="PROSITE" id="PS51232">
    <property type="entry name" value="GBD_FH3"/>
    <property type="match status" value="1"/>
</dbReference>
<feature type="region of interest" description="Disordered" evidence="3">
    <location>
        <begin position="644"/>
        <end position="678"/>
    </location>
</feature>
<dbReference type="InterPro" id="IPR051661">
    <property type="entry name" value="Actin_filament_regulator"/>
</dbReference>
<feature type="compositionally biased region" description="Low complexity" evidence="3">
    <location>
        <begin position="920"/>
        <end position="932"/>
    </location>
</feature>
<dbReference type="SUPFAM" id="SSF48371">
    <property type="entry name" value="ARM repeat"/>
    <property type="match status" value="1"/>
</dbReference>
<feature type="compositionally biased region" description="Low complexity" evidence="3">
    <location>
        <begin position="843"/>
        <end position="876"/>
    </location>
</feature>
<evidence type="ECO:0000313" key="5">
    <source>
        <dbReference type="EMBL" id="RKP10414.1"/>
    </source>
</evidence>
<dbReference type="InterPro" id="IPR016024">
    <property type="entry name" value="ARM-type_fold"/>
</dbReference>
<evidence type="ECO:0000313" key="6">
    <source>
        <dbReference type="Proteomes" id="UP000271241"/>
    </source>
</evidence>
<keyword evidence="6" id="KW-1185">Reference proteome</keyword>
<evidence type="ECO:0000256" key="3">
    <source>
        <dbReference type="SAM" id="MobiDB-lite"/>
    </source>
</evidence>
<dbReference type="GO" id="GO:0031267">
    <property type="term" value="F:small GTPase binding"/>
    <property type="evidence" value="ECO:0007669"/>
    <property type="project" value="InterPro"/>
</dbReference>
<dbReference type="GO" id="GO:0043332">
    <property type="term" value="C:mating projection tip"/>
    <property type="evidence" value="ECO:0007669"/>
    <property type="project" value="TreeGrafter"/>
</dbReference>
<dbReference type="Gene3D" id="1.10.238.150">
    <property type="entry name" value="Formin, FH3 diaphanous domain"/>
    <property type="match status" value="1"/>
</dbReference>
<sequence>MGTRGTSLSASSTVSSRASNISNSSATTVELPSEQAVLDEMMEQIIESMGLGEAQRQQIRNMPFENKLKLVKSSQFKQLTTEKSGRDASKDRSTPEYYVKKLAESDVKNISLKTWTALRVSLTTQPIGWVRHFIDLRGTQLVWDKLGIVNSRQHRRENDVQVEIEMVKCLKSLLNNKWGTRDALNNEDAIHAILFSLDSPSIVTRRLVAEVLTFICYCDKPHGHALVIRAMDKLQAVRQNKHRFGAWMSVLEQTIEGRGRMGSMVGASDEYRRLGSDRELLEYVLSNIILVNAVVGVCEEVDLRQHYRNQLNSSGLSRILRNVKEFANDLILLQLNKYQREADEDHQELSEFNHAFALPDASSPGDIVETLLKMLEGTKAHDYFLSTLQHMLLVRDDDETRTHYFHLFDKLVTQVVLDRRGMSDDFTHSYGASVKSVIAGFNNEEKLQRMVKDLGAERKKTEELQKRIRELEQQLNLNADDLVTELQERNASMEDLVRMSRTTVEALQGQVNQLRKQYHAKLCEQDKQLQQLYDALKQEADENTQLVNARESLLVENRLMKQLLWPDEGNPTPGQTKTKGVPNITHNMLLREIEKLKQDRGIIWNENNRPRMYSPTSPLGSGEIGPQQATLKRIEQFKPTEVSATFRMENPSPASSARSSVATERRARRKGSSASSYTSLVGSIGKLASLEAEMADFDDDSTSVNSSLADGAHASISPPGSRSGRRSNASPHGSVHGRSELSPTSAMKPLPVPPQNKRQTISFADIKQTQMSSSKPLREALMDSIKQRRVDDSDDDDAMVTTATSLSVTTRRPVVASGLNPLSPVPESPNISTTALKSPHSKATAAGSTGANASAASSMHTGPVSTPSSSRKTSVSMDTSLGDASRMTTSRTSTPSSSRKTSISTDAGIGNDGTLASTGSNTHSISDTSSTTSAINVTATTSTETAGAASTAGDMTANAAVSVHRASIKRSAHLRRGSNNWPRVVTGTGAENANHSANGMSDSDNVIFAPSMDTAVAWAR</sequence>
<feature type="compositionally biased region" description="Low complexity" evidence="3">
    <location>
        <begin position="651"/>
        <end position="660"/>
    </location>
</feature>
<dbReference type="Proteomes" id="UP000271241">
    <property type="component" value="Unassembled WGS sequence"/>
</dbReference>
<evidence type="ECO:0000256" key="2">
    <source>
        <dbReference type="SAM" id="Coils"/>
    </source>
</evidence>
<feature type="region of interest" description="Disordered" evidence="3">
    <location>
        <begin position="1"/>
        <end position="30"/>
    </location>
</feature>
<gene>
    <name evidence="5" type="ORF">THASP1DRAFT_27785</name>
</gene>
<feature type="coiled-coil region" evidence="2">
    <location>
        <begin position="444"/>
        <end position="539"/>
    </location>
</feature>
<dbReference type="GO" id="GO:0051016">
    <property type="term" value="P:barbed-end actin filament capping"/>
    <property type="evidence" value="ECO:0007669"/>
    <property type="project" value="TreeGrafter"/>
</dbReference>
<feature type="region of interest" description="Disordered" evidence="3">
    <location>
        <begin position="607"/>
        <end position="626"/>
    </location>
</feature>
<evidence type="ECO:0000259" key="4">
    <source>
        <dbReference type="PROSITE" id="PS51232"/>
    </source>
</evidence>
<dbReference type="InterPro" id="IPR014768">
    <property type="entry name" value="GBD/FH3_dom"/>
</dbReference>
<protein>
    <submittedName>
        <fullName evidence="5">Armadillo-type protein</fullName>
    </submittedName>
</protein>
<feature type="compositionally biased region" description="Low complexity" evidence="3">
    <location>
        <begin position="1"/>
        <end position="28"/>
    </location>
</feature>
<evidence type="ECO:0000256" key="1">
    <source>
        <dbReference type="ARBA" id="ARBA00037935"/>
    </source>
</evidence>
<accession>A0A4P9XVU7</accession>
<dbReference type="GO" id="GO:0015629">
    <property type="term" value="C:actin cytoskeleton"/>
    <property type="evidence" value="ECO:0007669"/>
    <property type="project" value="UniProtKB-ARBA"/>
</dbReference>
<dbReference type="InterPro" id="IPR010473">
    <property type="entry name" value="GTPase-bd"/>
</dbReference>
<dbReference type="GO" id="GO:0051017">
    <property type="term" value="P:actin filament bundle assembly"/>
    <property type="evidence" value="ECO:0007669"/>
    <property type="project" value="TreeGrafter"/>
</dbReference>
<dbReference type="SMART" id="SM01139">
    <property type="entry name" value="Drf_FH3"/>
    <property type="match status" value="1"/>
</dbReference>
<dbReference type="STRING" id="78915.A0A4P9XVU7"/>
<feature type="compositionally biased region" description="Low complexity" evidence="3">
    <location>
        <begin position="885"/>
        <end position="905"/>
    </location>
</feature>
<feature type="compositionally biased region" description="Low complexity" evidence="3">
    <location>
        <begin position="714"/>
        <end position="731"/>
    </location>
</feature>
<feature type="region of interest" description="Disordered" evidence="3">
    <location>
        <begin position="699"/>
        <end position="756"/>
    </location>
</feature>
<feature type="region of interest" description="Disordered" evidence="3">
    <location>
        <begin position="816"/>
        <end position="932"/>
    </location>
</feature>
<dbReference type="Pfam" id="PF06367">
    <property type="entry name" value="Drf_FH3"/>
    <property type="match status" value="1"/>
</dbReference>
<keyword evidence="2" id="KW-0175">Coiled coil</keyword>
<dbReference type="SMART" id="SM01140">
    <property type="entry name" value="Drf_GBD"/>
    <property type="match status" value="1"/>
</dbReference>
<organism evidence="5 6">
    <name type="scientific">Thamnocephalis sphaerospora</name>
    <dbReference type="NCBI Taxonomy" id="78915"/>
    <lineage>
        <taxon>Eukaryota</taxon>
        <taxon>Fungi</taxon>
        <taxon>Fungi incertae sedis</taxon>
        <taxon>Zoopagomycota</taxon>
        <taxon>Zoopagomycotina</taxon>
        <taxon>Zoopagomycetes</taxon>
        <taxon>Zoopagales</taxon>
        <taxon>Sigmoideomycetaceae</taxon>
        <taxon>Thamnocephalis</taxon>
    </lineage>
</organism>